<evidence type="ECO:0000259" key="12">
    <source>
        <dbReference type="Pfam" id="PF11975"/>
    </source>
</evidence>
<dbReference type="PANTHER" id="PTHR32092">
    <property type="entry name" value="6-PHOSPHO-BETA-GLUCOSIDASE-RELATED"/>
    <property type="match status" value="1"/>
</dbReference>
<dbReference type="GO" id="GO:0004553">
    <property type="term" value="F:hydrolase activity, hydrolyzing O-glycosyl compounds"/>
    <property type="evidence" value="ECO:0007669"/>
    <property type="project" value="InterPro"/>
</dbReference>
<keyword evidence="9" id="KW-0170">Cobalt</keyword>
<feature type="active site" description="Proton acceptor" evidence="7">
    <location>
        <position position="244"/>
    </location>
</feature>
<comment type="cofactor">
    <cofactor evidence="11">
        <name>NAD(+)</name>
        <dbReference type="ChEBI" id="CHEBI:57540"/>
    </cofactor>
    <text evidence="11">Binds 1 NAD(+) per subunit.</text>
</comment>
<dbReference type="PANTHER" id="PTHR32092:SF5">
    <property type="entry name" value="6-PHOSPHO-BETA-GLUCOSIDASE"/>
    <property type="match status" value="1"/>
</dbReference>
<evidence type="ECO:0000256" key="10">
    <source>
        <dbReference type="PIRSR" id="PIRSR601088-4"/>
    </source>
</evidence>
<keyword evidence="5 9" id="KW-0464">Manganese</keyword>
<dbReference type="CDD" id="cd05296">
    <property type="entry name" value="GH4_P_beta_glucosidase"/>
    <property type="match status" value="1"/>
</dbReference>
<dbReference type="EMBL" id="VOGW01000115">
    <property type="protein sequence ID" value="TWV41883.1"/>
    <property type="molecule type" value="Genomic_DNA"/>
</dbReference>
<evidence type="ECO:0000313" key="13">
    <source>
        <dbReference type="EMBL" id="TWV41883.1"/>
    </source>
</evidence>
<feature type="active site" description="Proton donor" evidence="7">
    <location>
        <position position="166"/>
    </location>
</feature>
<dbReference type="GO" id="GO:0016616">
    <property type="term" value="F:oxidoreductase activity, acting on the CH-OH group of donors, NAD or NADP as acceptor"/>
    <property type="evidence" value="ECO:0007669"/>
    <property type="project" value="InterPro"/>
</dbReference>
<reference evidence="13" key="1">
    <citation type="journal article" date="2019" name="Microbiol. Resour. Announc.">
        <title>Draft Genomic Sequences of Streptomyces misionensis and Streptomyces albidoflavus, bacteria applied for phytopathogen biocontrol.</title>
        <authorList>
            <person name="Pylro V."/>
            <person name="Dias A."/>
            <person name="Andreote F."/>
            <person name="Varani A."/>
            <person name="Andreote C."/>
            <person name="Bernardo E."/>
            <person name="Martins T."/>
        </authorList>
    </citation>
    <scope>NUCLEOTIDE SEQUENCE [LARGE SCALE GENOMIC DNA]</scope>
    <source>
        <strain evidence="13">66</strain>
    </source>
</reference>
<feature type="binding site" evidence="9">
    <location>
        <position position="165"/>
    </location>
    <ligand>
        <name>Mn(2+)</name>
        <dbReference type="ChEBI" id="CHEBI:29035"/>
    </ligand>
</feature>
<dbReference type="Gene3D" id="3.90.110.10">
    <property type="entry name" value="Lactate dehydrogenase/glycoside hydrolase, family 4, C-terminal"/>
    <property type="match status" value="1"/>
</dbReference>
<dbReference type="InterPro" id="IPR001088">
    <property type="entry name" value="Glyco_hydro_4"/>
</dbReference>
<dbReference type="Gene3D" id="3.40.50.720">
    <property type="entry name" value="NAD(P)-binding Rossmann-like Domain"/>
    <property type="match status" value="1"/>
</dbReference>
<feature type="site" description="Increases basicity of active site Tyr" evidence="10">
    <location>
        <position position="106"/>
    </location>
</feature>
<name>A0A5C6JNH3_9ACTN</name>
<keyword evidence="6 11" id="KW-0326">Glycosidase</keyword>
<sequence length="445" mass="47854">MRLTILGGGGFRVPLVHGALLTDRAEGRVTEVVLHDLDDRRLHAVSRVLAEQAAGVPDAPRVTVTTDLDEALRGADFVFSAIRVGGLEGRAADERIALAEGVLGQETVGAGGIAYGLRTVPVADDIARRVARLAPDAWVINFTNPAGLVTEAMSRHLGGRAIGICDSPVGLGRRVARVLGADPREAFVDYVGLNHLGWVRGLRVGGRDLLPRLLADPALLGSFEEGRLFGPDWLRSLGAIPNEYLHYYYFNRETVRAYQMAERTRGAFLRDQQARFYEAAGRPDVSALDAWDRTRAEREATYMAENRESAGAGEREEEDLSGGYEKVALALMRAIARDERTTLILNVRNNGTLSALDDDAVVEVPCLVDANGAHPLATAPLPAHATGLVCAVKAVEREVLAAARSASRATAVKAFALHPLVDSVNVARRLADGYIAAHPGLAYLR</sequence>
<dbReference type="PROSITE" id="PS01324">
    <property type="entry name" value="GLYCOSYL_HYDROL_F4"/>
    <property type="match status" value="1"/>
</dbReference>
<accession>A0A5C6JNH3</accession>
<dbReference type="SUPFAM" id="SSF56327">
    <property type="entry name" value="LDH C-terminal domain-like"/>
    <property type="match status" value="1"/>
</dbReference>
<comment type="caution">
    <text evidence="13">The sequence shown here is derived from an EMBL/GenBank/DDBJ whole genome shotgun (WGS) entry which is preliminary data.</text>
</comment>
<evidence type="ECO:0000256" key="11">
    <source>
        <dbReference type="RuleBase" id="RU361152"/>
    </source>
</evidence>
<evidence type="ECO:0000256" key="1">
    <source>
        <dbReference type="ARBA" id="ARBA00010141"/>
    </source>
</evidence>
<evidence type="ECO:0000256" key="2">
    <source>
        <dbReference type="ARBA" id="ARBA00022723"/>
    </source>
</evidence>
<dbReference type="GO" id="GO:0046872">
    <property type="term" value="F:metal ion binding"/>
    <property type="evidence" value="ECO:0007669"/>
    <property type="project" value="UniProtKB-KW"/>
</dbReference>
<keyword evidence="3 11" id="KW-0378">Hydrolase</keyword>
<evidence type="ECO:0000256" key="4">
    <source>
        <dbReference type="ARBA" id="ARBA00023027"/>
    </source>
</evidence>
<feature type="domain" description="Glycosyl hydrolase family 4 C-terminal" evidence="12">
    <location>
        <begin position="190"/>
        <end position="421"/>
    </location>
</feature>
<dbReference type="AlphaFoldDB" id="A0A5C6JNH3"/>
<keyword evidence="2 9" id="KW-0479">Metal-binding</keyword>
<protein>
    <submittedName>
        <fullName evidence="13">6-phospho-beta-glucosidase</fullName>
    </submittedName>
</protein>
<gene>
    <name evidence="13" type="ORF">FRZ03_20600</name>
</gene>
<evidence type="ECO:0000256" key="9">
    <source>
        <dbReference type="PIRSR" id="PIRSR601088-3"/>
    </source>
</evidence>
<evidence type="ECO:0000256" key="3">
    <source>
        <dbReference type="ARBA" id="ARBA00022801"/>
    </source>
</evidence>
<evidence type="ECO:0000256" key="6">
    <source>
        <dbReference type="ARBA" id="ARBA00023295"/>
    </source>
</evidence>
<keyword evidence="4 11" id="KW-0520">NAD</keyword>
<dbReference type="InterPro" id="IPR015955">
    <property type="entry name" value="Lactate_DH/Glyco_Ohase_4_C"/>
</dbReference>
<dbReference type="InterPro" id="IPR019802">
    <property type="entry name" value="GlycHydrolase_4_CS"/>
</dbReference>
<dbReference type="GO" id="GO:0005975">
    <property type="term" value="P:carbohydrate metabolic process"/>
    <property type="evidence" value="ECO:0007669"/>
    <property type="project" value="InterPro"/>
</dbReference>
<feature type="binding site" evidence="8">
    <location>
        <position position="90"/>
    </location>
    <ligand>
        <name>substrate</name>
    </ligand>
</feature>
<dbReference type="InterPro" id="IPR022616">
    <property type="entry name" value="Glyco_hydro_4_C"/>
</dbReference>
<comment type="similarity">
    <text evidence="1 11">Belongs to the glycosyl hydrolase 4 family.</text>
</comment>
<dbReference type="SUPFAM" id="SSF51735">
    <property type="entry name" value="NAD(P)-binding Rossmann-fold domains"/>
    <property type="match status" value="1"/>
</dbReference>
<evidence type="ECO:0000256" key="8">
    <source>
        <dbReference type="PIRSR" id="PIRSR601088-2"/>
    </source>
</evidence>
<proteinExistence type="inferred from homology"/>
<keyword evidence="9" id="KW-0533">Nickel</keyword>
<feature type="binding site" evidence="8">
    <location>
        <position position="144"/>
    </location>
    <ligand>
        <name>substrate</name>
    </ligand>
</feature>
<dbReference type="Pfam" id="PF11975">
    <property type="entry name" value="Glyco_hydro_4C"/>
    <property type="match status" value="1"/>
</dbReference>
<evidence type="ECO:0000256" key="7">
    <source>
        <dbReference type="PIRSR" id="PIRSR601088-1"/>
    </source>
</evidence>
<organism evidence="13 14">
    <name type="scientific">Streptomyces misionensis</name>
    <dbReference type="NCBI Taxonomy" id="67331"/>
    <lineage>
        <taxon>Bacteria</taxon>
        <taxon>Bacillati</taxon>
        <taxon>Actinomycetota</taxon>
        <taxon>Actinomycetes</taxon>
        <taxon>Kitasatosporales</taxon>
        <taxon>Streptomycetaceae</taxon>
        <taxon>Streptomyces</taxon>
    </lineage>
</organism>
<feature type="binding site" evidence="9">
    <location>
        <position position="195"/>
    </location>
    <ligand>
        <name>Mn(2+)</name>
        <dbReference type="ChEBI" id="CHEBI:29035"/>
    </ligand>
</feature>
<dbReference type="RefSeq" id="WP_146466624.1">
    <property type="nucleotide sequence ID" value="NZ_VOGW01000115.1"/>
</dbReference>
<evidence type="ECO:0000313" key="14">
    <source>
        <dbReference type="Proteomes" id="UP000320481"/>
    </source>
</evidence>
<keyword evidence="14" id="KW-1185">Reference proteome</keyword>
<dbReference type="PRINTS" id="PR00732">
    <property type="entry name" value="GLHYDRLASE4"/>
</dbReference>
<dbReference type="InterPro" id="IPR036291">
    <property type="entry name" value="NAD(P)-bd_dom_sf"/>
</dbReference>
<dbReference type="Proteomes" id="UP000320481">
    <property type="component" value="Unassembled WGS sequence"/>
</dbReference>
<keyword evidence="9" id="KW-0408">Iron</keyword>
<evidence type="ECO:0000256" key="5">
    <source>
        <dbReference type="ARBA" id="ARBA00023211"/>
    </source>
</evidence>
<dbReference type="Pfam" id="PF02056">
    <property type="entry name" value="Glyco_hydro_4"/>
    <property type="match status" value="1"/>
</dbReference>